<protein>
    <submittedName>
        <fullName evidence="1">VWA domain-containing protein</fullName>
    </submittedName>
</protein>
<reference evidence="1" key="1">
    <citation type="submission" date="2022-01" db="EMBL/GenBank/DDBJ databases">
        <title>Gillisia lutea sp. nov., isolated from marine plastic residues from the Malvarosa beach (Valencia, Spain).</title>
        <authorList>
            <person name="Vidal-Verdu A."/>
            <person name="Molina-Menor E."/>
            <person name="Satari L."/>
            <person name="Pascual J."/>
            <person name="Pereto J."/>
            <person name="Porcar M."/>
        </authorList>
    </citation>
    <scope>NUCLEOTIDE SEQUENCE</scope>
    <source>
        <strain evidence="1">M10.2A</strain>
    </source>
</reference>
<organism evidence="1 2">
    <name type="scientific">Gillisia lutea</name>
    <dbReference type="NCBI Taxonomy" id="2909668"/>
    <lineage>
        <taxon>Bacteria</taxon>
        <taxon>Pseudomonadati</taxon>
        <taxon>Bacteroidota</taxon>
        <taxon>Flavobacteriia</taxon>
        <taxon>Flavobacteriales</taxon>
        <taxon>Flavobacteriaceae</taxon>
        <taxon>Gillisia</taxon>
    </lineage>
</organism>
<dbReference type="PANTHER" id="PTHR37947">
    <property type="entry name" value="BLL2462 PROTEIN"/>
    <property type="match status" value="1"/>
</dbReference>
<keyword evidence="2" id="KW-1185">Reference proteome</keyword>
<proteinExistence type="predicted"/>
<evidence type="ECO:0000313" key="2">
    <source>
        <dbReference type="Proteomes" id="UP001179363"/>
    </source>
</evidence>
<comment type="caution">
    <text evidence="1">The sequence shown here is derived from an EMBL/GenBank/DDBJ whole genome shotgun (WGS) entry which is preliminary data.</text>
</comment>
<dbReference type="Proteomes" id="UP001179363">
    <property type="component" value="Unassembled WGS sequence"/>
</dbReference>
<dbReference type="EMBL" id="JAKGTH010000008">
    <property type="protein sequence ID" value="MCF4101502.1"/>
    <property type="molecule type" value="Genomic_DNA"/>
</dbReference>
<gene>
    <name evidence="1" type="ORF">L1I30_07485</name>
</gene>
<name>A0ABS9EF44_9FLAO</name>
<accession>A0ABS9EF44</accession>
<dbReference type="InterPro" id="IPR029062">
    <property type="entry name" value="Class_I_gatase-like"/>
</dbReference>
<dbReference type="SUPFAM" id="SSF52317">
    <property type="entry name" value="Class I glutamine amidotransferase-like"/>
    <property type="match status" value="1"/>
</dbReference>
<sequence>MLLLLINPDIQQQQLIEEKPKLNILVDQSASIHHLKKTDSVQEFLKNISNEADLINKFDVNFYGFSEGLSALNIDSLSFVGQQTDIFSSLKAVDQLNKETTGATVLVSDGNQNFGEDYQYFSMNANSSILPIIVGDTISGTDVYINQVNVNKYAFKGNQFPVELIVNYKGNRPITTNIKIVSAGKIVATQSFKLNQAENSKRINLLLSAIRVGTQIYTVQLDSVKGEKNHFNNSEQFAVEVIDETSEVLLVSSILHPDIGALKESIESNKQRKVKIAYIDDIKNIKLSDFQLIIIYNPNESFTSVFSEIKKLQLNTFVITGGFSNWNSLNKMDFVLRGRSSRLMKEVLPQYNDAYTPFQFENIQFDKFPPLESNTEMVTVDGTKLETLLFVKNKEVPQNLPLLATYELGESRHAVLTGQNIWKWRAQSFMLSKTFEDFDTFLGKLVQYLSSSTKKERLSYEVSSFYKQNEPVSITAQYFDKNFQFAEGAQLFINMVNSNSEEKIEAQMISNSNYYKSQFENLSPGEYNFQIHEKSSGIIRKGAFTVVEYNAEEQRITANWDKMQSLAQVNNQKVFFLKDYKTLKNELMLDKQYVTVQKSRQKTVSLIDWKILLGLLILSLSAEWFTRKYFGLI</sequence>
<dbReference type="PANTHER" id="PTHR37947:SF1">
    <property type="entry name" value="BLL2462 PROTEIN"/>
    <property type="match status" value="1"/>
</dbReference>
<evidence type="ECO:0000313" key="1">
    <source>
        <dbReference type="EMBL" id="MCF4101502.1"/>
    </source>
</evidence>
<dbReference type="RefSeq" id="WP_236133656.1">
    <property type="nucleotide sequence ID" value="NZ_JAKGTH010000008.1"/>
</dbReference>